<evidence type="ECO:0000313" key="3">
    <source>
        <dbReference type="Proteomes" id="UP001305702"/>
    </source>
</evidence>
<keyword evidence="1" id="KW-1133">Transmembrane helix</keyword>
<gene>
    <name evidence="2" type="ORF">MJA45_15905</name>
</gene>
<keyword evidence="1" id="KW-0812">Transmembrane</keyword>
<name>A0AA96RD83_9BACL</name>
<reference evidence="2 3" key="1">
    <citation type="submission" date="2022-02" db="EMBL/GenBank/DDBJ databases">
        <title>Paenibacillus sp. MBLB1776 Whole Genome Shotgun Sequencing.</title>
        <authorList>
            <person name="Hwang C.Y."/>
            <person name="Cho E.-S."/>
            <person name="Seo M.-J."/>
        </authorList>
    </citation>
    <scope>NUCLEOTIDE SEQUENCE [LARGE SCALE GENOMIC DNA]</scope>
    <source>
        <strain evidence="2 3">MBLB1776</strain>
    </source>
</reference>
<dbReference type="EMBL" id="CP130318">
    <property type="protein sequence ID" value="WNQ09131.1"/>
    <property type="molecule type" value="Genomic_DNA"/>
</dbReference>
<evidence type="ECO:0000256" key="1">
    <source>
        <dbReference type="SAM" id="Phobius"/>
    </source>
</evidence>
<proteinExistence type="predicted"/>
<keyword evidence="1" id="KW-0472">Membrane</keyword>
<evidence type="ECO:0000313" key="2">
    <source>
        <dbReference type="EMBL" id="WNQ09131.1"/>
    </source>
</evidence>
<dbReference type="KEGG" id="paun:MJA45_15905"/>
<keyword evidence="3" id="KW-1185">Reference proteome</keyword>
<accession>A0AA96RD83</accession>
<dbReference type="AlphaFoldDB" id="A0AA96RD83"/>
<sequence length="328" mass="36171">MGKRKWIESEEGSLTIEASFVYPMILLATLSMIGFALFAYGKASLALTAETAAERTAYVWDNSRKDWETGASIPGEDDGLYWRTFGDSVTDLFGLTGSGGTEWSLGDSGETPTSGPAGKMAKAASIFPLEVTGELRFTNKWVERKVEARVKQPFHQGNLFQPFADGDHYSAEAASYVTDPVDFTRNVDLLAEYSGRLKQFFDSGRTAKDILLSGEEKPALVIRSEAEASQYIRRLVNGKSVVLETDTVGQSRKIDALDGDGIAHEAKYTVNEADARQQIQKDVELIRRGLIKGAVWHFFRHARKGTVALSPGLRQELERNGILVVIHN</sequence>
<organism evidence="2 3">
    <name type="scientific">Paenibacillus aurantius</name>
    <dbReference type="NCBI Taxonomy" id="2918900"/>
    <lineage>
        <taxon>Bacteria</taxon>
        <taxon>Bacillati</taxon>
        <taxon>Bacillota</taxon>
        <taxon>Bacilli</taxon>
        <taxon>Bacillales</taxon>
        <taxon>Paenibacillaceae</taxon>
        <taxon>Paenibacillus</taxon>
    </lineage>
</organism>
<feature type="transmembrane region" description="Helical" evidence="1">
    <location>
        <begin position="20"/>
        <end position="40"/>
    </location>
</feature>
<evidence type="ECO:0008006" key="4">
    <source>
        <dbReference type="Google" id="ProtNLM"/>
    </source>
</evidence>
<dbReference type="RefSeq" id="WP_315602899.1">
    <property type="nucleotide sequence ID" value="NZ_CP130318.1"/>
</dbReference>
<dbReference type="Proteomes" id="UP001305702">
    <property type="component" value="Chromosome"/>
</dbReference>
<protein>
    <recommendedName>
        <fullName evidence="4">Pilus assembly protein</fullName>
    </recommendedName>
</protein>